<sequence>MKHSQWESNISFNSRSFIHEGNSNNCKTKHIIVSDKRHLHISMLCGLQS</sequence>
<reference evidence="1" key="1">
    <citation type="submission" date="2014-05" db="EMBL/GenBank/DDBJ databases">
        <authorList>
            <person name="Chronopoulou M."/>
        </authorList>
    </citation>
    <scope>NUCLEOTIDE SEQUENCE</scope>
    <source>
        <tissue evidence="1">Whole organism</tissue>
    </source>
</reference>
<dbReference type="EMBL" id="HACA01032344">
    <property type="protein sequence ID" value="CDW49705.1"/>
    <property type="molecule type" value="Transcribed_RNA"/>
</dbReference>
<accession>A0A0K2VH45</accession>
<protein>
    <submittedName>
        <fullName evidence="1">Uncharacterized protein</fullName>
    </submittedName>
</protein>
<name>A0A0K2VH45_LEPSM</name>
<proteinExistence type="predicted"/>
<organism evidence="1">
    <name type="scientific">Lepeophtheirus salmonis</name>
    <name type="common">Salmon louse</name>
    <name type="synonym">Caligus salmonis</name>
    <dbReference type="NCBI Taxonomy" id="72036"/>
    <lineage>
        <taxon>Eukaryota</taxon>
        <taxon>Metazoa</taxon>
        <taxon>Ecdysozoa</taxon>
        <taxon>Arthropoda</taxon>
        <taxon>Crustacea</taxon>
        <taxon>Multicrustacea</taxon>
        <taxon>Hexanauplia</taxon>
        <taxon>Copepoda</taxon>
        <taxon>Siphonostomatoida</taxon>
        <taxon>Caligidae</taxon>
        <taxon>Lepeophtheirus</taxon>
    </lineage>
</organism>
<evidence type="ECO:0000313" key="1">
    <source>
        <dbReference type="EMBL" id="CDW49705.1"/>
    </source>
</evidence>
<dbReference type="AlphaFoldDB" id="A0A0K2VH45"/>